<feature type="region of interest" description="Disordered" evidence="1">
    <location>
        <begin position="1"/>
        <end position="22"/>
    </location>
</feature>
<organism evidence="2 3">
    <name type="scientific">Rhodopirellula sallentina SM41</name>
    <dbReference type="NCBI Taxonomy" id="1263870"/>
    <lineage>
        <taxon>Bacteria</taxon>
        <taxon>Pseudomonadati</taxon>
        <taxon>Planctomycetota</taxon>
        <taxon>Planctomycetia</taxon>
        <taxon>Pirellulales</taxon>
        <taxon>Pirellulaceae</taxon>
        <taxon>Rhodopirellula</taxon>
    </lineage>
</organism>
<evidence type="ECO:0000313" key="3">
    <source>
        <dbReference type="Proteomes" id="UP000011885"/>
    </source>
</evidence>
<proteinExistence type="predicted"/>
<reference evidence="2 3" key="1">
    <citation type="journal article" date="2013" name="Mar. Genomics">
        <title>Expression of sulfatases in Rhodopirellula baltica and the diversity of sulfatases in the genus Rhodopirellula.</title>
        <authorList>
            <person name="Wegner C.E."/>
            <person name="Richter-Heitmann T."/>
            <person name="Klindworth A."/>
            <person name="Klockow C."/>
            <person name="Richter M."/>
            <person name="Achstetter T."/>
            <person name="Glockner F.O."/>
            <person name="Harder J."/>
        </authorList>
    </citation>
    <scope>NUCLEOTIDE SEQUENCE [LARGE SCALE GENOMIC DNA]</scope>
    <source>
        <strain evidence="2 3">SM41</strain>
    </source>
</reference>
<name>M5U993_9BACT</name>
<keyword evidence="3" id="KW-1185">Reference proteome</keyword>
<accession>M5U993</accession>
<protein>
    <submittedName>
        <fullName evidence="2">Uncharacterized protein</fullName>
    </submittedName>
</protein>
<comment type="caution">
    <text evidence="2">The sequence shown here is derived from an EMBL/GenBank/DDBJ whole genome shotgun (WGS) entry which is preliminary data.</text>
</comment>
<evidence type="ECO:0000313" key="2">
    <source>
        <dbReference type="EMBL" id="EMI58000.1"/>
    </source>
</evidence>
<gene>
    <name evidence="2" type="ORF">RSSM_00519</name>
</gene>
<dbReference type="EMBL" id="ANOH01000048">
    <property type="protein sequence ID" value="EMI58000.1"/>
    <property type="molecule type" value="Genomic_DNA"/>
</dbReference>
<evidence type="ECO:0000256" key="1">
    <source>
        <dbReference type="SAM" id="MobiDB-lite"/>
    </source>
</evidence>
<sequence>MDSLPRPLRVTPSAKNASKNVGNIIRYLSPPVVSRSPRQTPIGR</sequence>
<dbReference type="AlphaFoldDB" id="M5U993"/>
<dbReference type="Proteomes" id="UP000011885">
    <property type="component" value="Unassembled WGS sequence"/>
</dbReference>